<proteinExistence type="predicted"/>
<keyword evidence="2" id="KW-1185">Reference proteome</keyword>
<dbReference type="EMBL" id="CAJVQA010051071">
    <property type="protein sequence ID" value="CAG8821953.1"/>
    <property type="molecule type" value="Genomic_DNA"/>
</dbReference>
<sequence>SDLIKPIYYGHNNENIKEFFEDYKTYSALKACDNDKKQQYIQELIKPFRERVEMQYSETYKDTKKQNIVKSDIDDLITAFDTLKFYCFGQNQDPDNQIDKIESSIKELTKAIQDLKETREPTIYHDQRGKLKP</sequence>
<dbReference type="OrthoDB" id="2476944at2759"/>
<gene>
    <name evidence="1" type="ORF">CPELLU_LOCUS19773</name>
</gene>
<accession>A0A9N9KD20</accession>
<dbReference type="Proteomes" id="UP000789759">
    <property type="component" value="Unassembled WGS sequence"/>
</dbReference>
<protein>
    <submittedName>
        <fullName evidence="1">15572_t:CDS:1</fullName>
    </submittedName>
</protein>
<name>A0A9N9KD20_9GLOM</name>
<dbReference type="AlphaFoldDB" id="A0A9N9KD20"/>
<evidence type="ECO:0000313" key="1">
    <source>
        <dbReference type="EMBL" id="CAG8821953.1"/>
    </source>
</evidence>
<reference evidence="1" key="1">
    <citation type="submission" date="2021-06" db="EMBL/GenBank/DDBJ databases">
        <authorList>
            <person name="Kallberg Y."/>
            <person name="Tangrot J."/>
            <person name="Rosling A."/>
        </authorList>
    </citation>
    <scope>NUCLEOTIDE SEQUENCE</scope>
    <source>
        <strain evidence="1">FL966</strain>
    </source>
</reference>
<comment type="caution">
    <text evidence="1">The sequence shown here is derived from an EMBL/GenBank/DDBJ whole genome shotgun (WGS) entry which is preliminary data.</text>
</comment>
<feature type="non-terminal residue" evidence="1">
    <location>
        <position position="133"/>
    </location>
</feature>
<evidence type="ECO:0000313" key="2">
    <source>
        <dbReference type="Proteomes" id="UP000789759"/>
    </source>
</evidence>
<organism evidence="1 2">
    <name type="scientific">Cetraspora pellucida</name>
    <dbReference type="NCBI Taxonomy" id="1433469"/>
    <lineage>
        <taxon>Eukaryota</taxon>
        <taxon>Fungi</taxon>
        <taxon>Fungi incertae sedis</taxon>
        <taxon>Mucoromycota</taxon>
        <taxon>Glomeromycotina</taxon>
        <taxon>Glomeromycetes</taxon>
        <taxon>Diversisporales</taxon>
        <taxon>Gigasporaceae</taxon>
        <taxon>Cetraspora</taxon>
    </lineage>
</organism>